<dbReference type="Proteomes" id="UP000003287">
    <property type="component" value="Unassembled WGS sequence"/>
</dbReference>
<evidence type="ECO:0000313" key="7">
    <source>
        <dbReference type="Proteomes" id="UP000003287"/>
    </source>
</evidence>
<dbReference type="InterPro" id="IPR013784">
    <property type="entry name" value="Carb-bd-like_fold"/>
</dbReference>
<gene>
    <name evidence="6" type="ORF">HMPREF1042_1930</name>
</gene>
<keyword evidence="3" id="KW-0378">Hydrolase</keyword>
<dbReference type="AlphaFoldDB" id="F9P7R7"/>
<comment type="similarity">
    <text evidence="1">Belongs to the glycosyl hydrolase 13 family.</text>
</comment>
<dbReference type="GO" id="GO:0016798">
    <property type="term" value="F:hydrolase activity, acting on glycosyl bonds"/>
    <property type="evidence" value="ECO:0007669"/>
    <property type="project" value="UniProtKB-KW"/>
</dbReference>
<evidence type="ECO:0000256" key="2">
    <source>
        <dbReference type="ARBA" id="ARBA00022729"/>
    </source>
</evidence>
<dbReference type="EMBL" id="AFUP01000004">
    <property type="protein sequence ID" value="EGV08301.1"/>
    <property type="molecule type" value="Genomic_DNA"/>
</dbReference>
<organism evidence="6 7">
    <name type="scientific">Streptococcus constellatus subsp. pharyngis SK1060 = CCUG 46377</name>
    <dbReference type="NCBI Taxonomy" id="1035184"/>
    <lineage>
        <taxon>Bacteria</taxon>
        <taxon>Bacillati</taxon>
        <taxon>Bacillota</taxon>
        <taxon>Bacilli</taxon>
        <taxon>Lactobacillales</taxon>
        <taxon>Streptococcaceae</taxon>
        <taxon>Streptococcus</taxon>
        <taxon>Streptococcus anginosus group</taxon>
    </lineage>
</organism>
<dbReference type="Pfam" id="PF03714">
    <property type="entry name" value="PUD"/>
    <property type="match status" value="2"/>
</dbReference>
<dbReference type="Gene3D" id="2.60.40.1110">
    <property type="match status" value="2"/>
</dbReference>
<sequence>MHFKTLPSDNLASLGLWTWDDVETPSSQKGSWPTGATSFSTAKKDDYGYYLDVKMAEKRSKISLLINNTAGTNLTGDKTIELLSPNMNEVWFDKDYNPHPYEPLKEGLVRINYYRTDGKYDKKSLWLWGDVENPSKNWPDGVDFVKTGKYGRYVDVPLKDAAKTIGFLLLDENKSGDDVKIQPQDYNLTNLKKIAKFSFVMQIQTFIRILILLMIFV</sequence>
<dbReference type="GO" id="GO:0030246">
    <property type="term" value="F:carbohydrate binding"/>
    <property type="evidence" value="ECO:0007669"/>
    <property type="project" value="InterPro"/>
</dbReference>
<protein>
    <submittedName>
        <fullName evidence="6">Bacterial pullanase-associated domain protein</fullName>
    </submittedName>
</protein>
<reference evidence="6 7" key="1">
    <citation type="submission" date="2011-06" db="EMBL/GenBank/DDBJ databases">
        <authorList>
            <person name="Harkins D.M."/>
            <person name="Madupu R."/>
            <person name="Durkin A.S."/>
            <person name="Torralba M."/>
            <person name="Methe B."/>
            <person name="Sutton G.G."/>
            <person name="Nelson K.E."/>
        </authorList>
    </citation>
    <scope>NUCLEOTIDE SEQUENCE [LARGE SCALE GENOMIC DNA]</scope>
    <source>
        <strain evidence="6 7">SK1060</strain>
    </source>
</reference>
<feature type="domain" description="Pullulanase carbohydrate-binding module 41" evidence="5">
    <location>
        <begin position="8"/>
        <end position="96"/>
    </location>
</feature>
<evidence type="ECO:0000256" key="4">
    <source>
        <dbReference type="ARBA" id="ARBA00023295"/>
    </source>
</evidence>
<evidence type="ECO:0000256" key="1">
    <source>
        <dbReference type="ARBA" id="ARBA00008061"/>
    </source>
</evidence>
<dbReference type="GO" id="GO:0005975">
    <property type="term" value="P:carbohydrate metabolic process"/>
    <property type="evidence" value="ECO:0007669"/>
    <property type="project" value="InterPro"/>
</dbReference>
<feature type="domain" description="Pullulanase carbohydrate-binding module 41" evidence="5">
    <location>
        <begin position="109"/>
        <end position="189"/>
    </location>
</feature>
<dbReference type="InterPro" id="IPR005323">
    <property type="entry name" value="CBM41_pullulanase"/>
</dbReference>
<accession>F9P7R7</accession>
<keyword evidence="2" id="KW-0732">Signal</keyword>
<dbReference type="CDD" id="cd10315">
    <property type="entry name" value="CBM41_pullulanase"/>
    <property type="match status" value="2"/>
</dbReference>
<keyword evidence="4" id="KW-0326">Glycosidase</keyword>
<dbReference type="SUPFAM" id="SSF49452">
    <property type="entry name" value="Starch-binding domain-like"/>
    <property type="match status" value="2"/>
</dbReference>
<evidence type="ECO:0000256" key="3">
    <source>
        <dbReference type="ARBA" id="ARBA00022801"/>
    </source>
</evidence>
<dbReference type="eggNOG" id="COG1523">
    <property type="taxonomic scope" value="Bacteria"/>
</dbReference>
<evidence type="ECO:0000259" key="5">
    <source>
        <dbReference type="Pfam" id="PF03714"/>
    </source>
</evidence>
<proteinExistence type="inferred from homology"/>
<evidence type="ECO:0000313" key="6">
    <source>
        <dbReference type="EMBL" id="EGV08301.1"/>
    </source>
</evidence>
<name>F9P7R7_STRCV</name>